<gene>
    <name evidence="2" type="ORF">Cvel_19807</name>
</gene>
<feature type="compositionally biased region" description="Basic and acidic residues" evidence="1">
    <location>
        <begin position="96"/>
        <end position="128"/>
    </location>
</feature>
<feature type="compositionally biased region" description="Basic and acidic residues" evidence="1">
    <location>
        <begin position="197"/>
        <end position="208"/>
    </location>
</feature>
<feature type="compositionally biased region" description="Basic and acidic residues" evidence="1">
    <location>
        <begin position="408"/>
        <end position="432"/>
    </location>
</feature>
<evidence type="ECO:0000256" key="1">
    <source>
        <dbReference type="SAM" id="MobiDB-lite"/>
    </source>
</evidence>
<dbReference type="EMBL" id="CDMZ01000809">
    <property type="protein sequence ID" value="CEM21896.1"/>
    <property type="molecule type" value="Genomic_DNA"/>
</dbReference>
<feature type="region of interest" description="Disordered" evidence="1">
    <location>
        <begin position="1"/>
        <end position="310"/>
    </location>
</feature>
<feature type="region of interest" description="Disordered" evidence="1">
    <location>
        <begin position="330"/>
        <end position="474"/>
    </location>
</feature>
<reference evidence="2" key="1">
    <citation type="submission" date="2014-11" db="EMBL/GenBank/DDBJ databases">
        <authorList>
            <person name="Otto D Thomas"/>
            <person name="Naeem Raeece"/>
        </authorList>
    </citation>
    <scope>NUCLEOTIDE SEQUENCE</scope>
</reference>
<sequence>MDAEKSASELSRSGTVPKVQKARLTSAIFEDLEQKKKKNKKDGNGNKKGAPGESEENLPKRGAPGESEDDLPKRGAPGELEESLPKKGAPGESEEDVPRSRAPGESEEGVPKFIDERERESEGPHEGEDFTTTLIQTSTKRTRTRRHKETRKERGGEVEKTEKQVDLSRSFPKRSLKEGERQKKRESGRGGVQPARKIKDERETRGESGETSLYRNTNAQRANIQAHQKKEAFPQGPQQKNRNSSVSINMRRGGSDSPSQSLPQEGREGFIQNGTKASQRMDIPPSGSKIALRDHSHAQGEDFEDHQRPGWSRQLAASLLGFAHRPFEVLWGSPRGESSPSVPSPSSPLSEENPVRVGKSAPAPVSAESRSTSVPPPHTPIVSLTQHERVAAPRKRLGVSQLKPIRPHRPEVLAALEEKQSQRERQGGRADEEIPVVGHRGGGGDPDSEAESESVEEIRHGRGRISGRGAQENDWTGEHLLATVQKFHEQISGLVQDAD</sequence>
<feature type="compositionally biased region" description="Polar residues" evidence="1">
    <location>
        <begin position="236"/>
        <end position="248"/>
    </location>
</feature>
<feature type="compositionally biased region" description="Polar residues" evidence="1">
    <location>
        <begin position="209"/>
        <end position="226"/>
    </location>
</feature>
<accession>A0A0G4G1J5</accession>
<feature type="compositionally biased region" description="Basic and acidic residues" evidence="1">
    <location>
        <begin position="291"/>
        <end position="308"/>
    </location>
</feature>
<protein>
    <submittedName>
        <fullName evidence="2">Uncharacterized protein</fullName>
    </submittedName>
</protein>
<organism evidence="2">
    <name type="scientific">Chromera velia CCMP2878</name>
    <dbReference type="NCBI Taxonomy" id="1169474"/>
    <lineage>
        <taxon>Eukaryota</taxon>
        <taxon>Sar</taxon>
        <taxon>Alveolata</taxon>
        <taxon>Colpodellida</taxon>
        <taxon>Chromeraceae</taxon>
        <taxon>Chromera</taxon>
    </lineage>
</organism>
<dbReference type="AlphaFoldDB" id="A0A0G4G1J5"/>
<dbReference type="VEuPathDB" id="CryptoDB:Cvel_19807"/>
<name>A0A0G4G1J5_9ALVE</name>
<feature type="compositionally biased region" description="Basic and acidic residues" evidence="1">
    <location>
        <begin position="175"/>
        <end position="188"/>
    </location>
</feature>
<feature type="compositionally biased region" description="Basic and acidic residues" evidence="1">
    <location>
        <begin position="150"/>
        <end position="166"/>
    </location>
</feature>
<evidence type="ECO:0000313" key="2">
    <source>
        <dbReference type="EMBL" id="CEM21896.1"/>
    </source>
</evidence>
<feature type="compositionally biased region" description="Basic residues" evidence="1">
    <location>
        <begin position="140"/>
        <end position="149"/>
    </location>
</feature>
<proteinExistence type="predicted"/>
<feature type="compositionally biased region" description="Acidic residues" evidence="1">
    <location>
        <begin position="446"/>
        <end position="455"/>
    </location>
</feature>